<dbReference type="PANTHER" id="PTHR28570:SF4">
    <property type="entry name" value="VACUOLAR AMINOPEPTIDASE 1"/>
    <property type="match status" value="1"/>
</dbReference>
<dbReference type="OrthoDB" id="9880441at2759"/>
<comment type="similarity">
    <text evidence="2 9">Belongs to the peptidase M18 family.</text>
</comment>
<reference evidence="11" key="1">
    <citation type="submission" date="2016-05" db="EMBL/GenBank/DDBJ databases">
        <title>Comparative genomics of biotechnologically important yeasts.</title>
        <authorList>
            <consortium name="DOE Joint Genome Institute"/>
            <person name="Riley R."/>
            <person name="Haridas S."/>
            <person name="Wolfe K.H."/>
            <person name="Lopes M.R."/>
            <person name="Hittinger C.T."/>
            <person name="Goker M."/>
            <person name="Salamov A."/>
            <person name="Wisecaver J."/>
            <person name="Long T.M."/>
            <person name="Aerts A.L."/>
            <person name="Barry K."/>
            <person name="Choi C."/>
            <person name="Clum A."/>
            <person name="Coughlan A.Y."/>
            <person name="Deshpande S."/>
            <person name="Douglass A.P."/>
            <person name="Hanson S.J."/>
            <person name="Klenk H.-P."/>
            <person name="Labutti K."/>
            <person name="Lapidus A."/>
            <person name="Lindquist E."/>
            <person name="Lipzen A."/>
            <person name="Meier-Kolthoff J.P."/>
            <person name="Ohm R.A."/>
            <person name="Otillar R.P."/>
            <person name="Pangilinan J."/>
            <person name="Peng Y."/>
            <person name="Rokas A."/>
            <person name="Rosa C.A."/>
            <person name="Scheuner C."/>
            <person name="Sibirny A.A."/>
            <person name="Slot J.C."/>
            <person name="Stielow J.B."/>
            <person name="Sun H."/>
            <person name="Kurtzman C.P."/>
            <person name="Blackwell M."/>
            <person name="Grigoriev I.V."/>
            <person name="Jeffries T.W."/>
        </authorList>
    </citation>
    <scope>NUCLEOTIDE SEQUENCE [LARGE SCALE GENOMIC DNA]</scope>
    <source>
        <strain evidence="11">NRRL Y-2460</strain>
    </source>
</reference>
<evidence type="ECO:0000313" key="10">
    <source>
        <dbReference type="EMBL" id="ODV96633.1"/>
    </source>
</evidence>
<evidence type="ECO:0000256" key="5">
    <source>
        <dbReference type="ARBA" id="ARBA00022723"/>
    </source>
</evidence>
<protein>
    <submittedName>
        <fullName evidence="10">Uncharacterized protein</fullName>
    </submittedName>
</protein>
<dbReference type="Gene3D" id="3.40.630.10">
    <property type="entry name" value="Zn peptidases"/>
    <property type="match status" value="1"/>
</dbReference>
<evidence type="ECO:0000256" key="8">
    <source>
        <dbReference type="ARBA" id="ARBA00023049"/>
    </source>
</evidence>
<organism evidence="10 11">
    <name type="scientific">Pachysolen tannophilus NRRL Y-2460</name>
    <dbReference type="NCBI Taxonomy" id="669874"/>
    <lineage>
        <taxon>Eukaryota</taxon>
        <taxon>Fungi</taxon>
        <taxon>Dikarya</taxon>
        <taxon>Ascomycota</taxon>
        <taxon>Saccharomycotina</taxon>
        <taxon>Pichiomycetes</taxon>
        <taxon>Pachysolenaceae</taxon>
        <taxon>Pachysolen</taxon>
    </lineage>
</organism>
<evidence type="ECO:0000256" key="9">
    <source>
        <dbReference type="RuleBase" id="RU004386"/>
    </source>
</evidence>
<evidence type="ECO:0000256" key="1">
    <source>
        <dbReference type="ARBA" id="ARBA00001947"/>
    </source>
</evidence>
<dbReference type="STRING" id="669874.A0A1E4TXX2"/>
<comment type="cofactor">
    <cofactor evidence="1">
        <name>Zn(2+)</name>
        <dbReference type="ChEBI" id="CHEBI:29105"/>
    </cofactor>
</comment>
<dbReference type="EMBL" id="KV454012">
    <property type="protein sequence ID" value="ODV96633.1"/>
    <property type="molecule type" value="Genomic_DNA"/>
</dbReference>
<evidence type="ECO:0000256" key="6">
    <source>
        <dbReference type="ARBA" id="ARBA00022801"/>
    </source>
</evidence>
<proteinExistence type="inferred from homology"/>
<dbReference type="PRINTS" id="PR00932">
    <property type="entry name" value="AMINO1PTASE"/>
</dbReference>
<dbReference type="SUPFAM" id="SSF101821">
    <property type="entry name" value="Aminopeptidase/glucanase lid domain"/>
    <property type="match status" value="1"/>
</dbReference>
<keyword evidence="3 9" id="KW-0031">Aminopeptidase</keyword>
<keyword evidence="8 9" id="KW-0482">Metalloprotease</keyword>
<gene>
    <name evidence="10" type="ORF">PACTADRAFT_65036</name>
</gene>
<name>A0A1E4TXX2_PACTA</name>
<dbReference type="InterPro" id="IPR001948">
    <property type="entry name" value="Peptidase_M18"/>
</dbReference>
<dbReference type="InterPro" id="IPR023358">
    <property type="entry name" value="Peptidase_M18_dom2"/>
</dbReference>
<dbReference type="Proteomes" id="UP000094236">
    <property type="component" value="Unassembled WGS sequence"/>
</dbReference>
<dbReference type="PANTHER" id="PTHR28570">
    <property type="entry name" value="ASPARTYL AMINOPEPTIDASE"/>
    <property type="match status" value="1"/>
</dbReference>
<dbReference type="Gene3D" id="2.30.250.10">
    <property type="entry name" value="Aminopeptidase i, Domain 2"/>
    <property type="match status" value="1"/>
</dbReference>
<evidence type="ECO:0000313" key="11">
    <source>
        <dbReference type="Proteomes" id="UP000094236"/>
    </source>
</evidence>
<keyword evidence="7 9" id="KW-0862">Zinc</keyword>
<dbReference type="CDD" id="cd05658">
    <property type="entry name" value="M18_DAP"/>
    <property type="match status" value="1"/>
</dbReference>
<keyword evidence="4 9" id="KW-0645">Protease</keyword>
<accession>A0A1E4TXX2</accession>
<evidence type="ECO:0000256" key="2">
    <source>
        <dbReference type="ARBA" id="ARBA00008290"/>
    </source>
</evidence>
<keyword evidence="5 9" id="KW-0479">Metal-binding</keyword>
<dbReference type="GO" id="GO:0070006">
    <property type="term" value="F:metalloaminopeptidase activity"/>
    <property type="evidence" value="ECO:0007669"/>
    <property type="project" value="TreeGrafter"/>
</dbReference>
<evidence type="ECO:0000256" key="4">
    <source>
        <dbReference type="ARBA" id="ARBA00022670"/>
    </source>
</evidence>
<evidence type="ECO:0000256" key="7">
    <source>
        <dbReference type="ARBA" id="ARBA00022833"/>
    </source>
</evidence>
<dbReference type="SUPFAM" id="SSF53187">
    <property type="entry name" value="Zn-dependent exopeptidases"/>
    <property type="match status" value="1"/>
</dbReference>
<dbReference type="GO" id="GO:0000324">
    <property type="term" value="C:fungal-type vacuole"/>
    <property type="evidence" value="ECO:0007669"/>
    <property type="project" value="TreeGrafter"/>
</dbReference>
<dbReference type="Pfam" id="PF02127">
    <property type="entry name" value="Peptidase_M18"/>
    <property type="match status" value="1"/>
</dbReference>
<dbReference type="GO" id="GO:0008270">
    <property type="term" value="F:zinc ion binding"/>
    <property type="evidence" value="ECO:0007669"/>
    <property type="project" value="InterPro"/>
</dbReference>
<dbReference type="GO" id="GO:0006508">
    <property type="term" value="P:proteolysis"/>
    <property type="evidence" value="ECO:0007669"/>
    <property type="project" value="UniProtKB-KW"/>
</dbReference>
<dbReference type="AlphaFoldDB" id="A0A1E4TXX2"/>
<keyword evidence="11" id="KW-1185">Reference proteome</keyword>
<keyword evidence="6 9" id="KW-0378">Hydrolase</keyword>
<sequence>MAGEMESAYCGCDPVISKSLSEKPESQKSGNINVTTNFQKLYSYNSFEFEDADESDECHHSRKSSNNDRKKNSVKNDDNDDYYIKYTNDYIDFTYSNPTTYHFVEGIGELLTMNGFKYLPEKLDWSNLKPGKYFSTRSGTSLIAFIIGKDWKPCNGVGSIVAHVDSLTVKLKPNSVKPKNEGYELLGVAPYSGALSDKWWDRDLGFGGRVLIRKNCKFSIKLINSTPHPIGHIASLAEHFGSVSKGPFNLETQMVPIIGFDIKDEPEPLEDEKSAPLYGEHSLKFLRYVAKLANVKVSEIYGIDFDLFDIQKGSIGGLSNEFFFAPRLDDKLCSYAAINALIEFDNNSNNSNSNLNSNFTIVGLFDNEEIGSLSRQGVRGGFFESIINRVTNSFYKLDDTNSINKIIFANSIILSTDVTHLFNPNFPDAYLPRHRPLPNTGITVKLDPNGHTATDLIGISIIKQLAELNNDFFQKFHVRNDIRSGSTIGPFISSQTGARVIDVGIPQLSMHSIRGMSGSKDLGLGIKFFKGFFCNWRNVYDSFGDL</sequence>
<evidence type="ECO:0000256" key="3">
    <source>
        <dbReference type="ARBA" id="ARBA00022438"/>
    </source>
</evidence>